<evidence type="ECO:0000313" key="3">
    <source>
        <dbReference type="Proteomes" id="UP000054921"/>
    </source>
</evidence>
<dbReference type="InterPro" id="IPR036770">
    <property type="entry name" value="Ankyrin_rpt-contain_sf"/>
</dbReference>
<keyword evidence="1" id="KW-1133">Transmembrane helix</keyword>
<dbReference type="SUPFAM" id="SSF48403">
    <property type="entry name" value="Ankyrin repeat"/>
    <property type="match status" value="1"/>
</dbReference>
<evidence type="ECO:0000256" key="1">
    <source>
        <dbReference type="SAM" id="Phobius"/>
    </source>
</evidence>
<name>A0A0W0S6E1_9GAMM</name>
<feature type="transmembrane region" description="Helical" evidence="1">
    <location>
        <begin position="425"/>
        <end position="450"/>
    </location>
</feature>
<evidence type="ECO:0000313" key="2">
    <source>
        <dbReference type="EMBL" id="KTC79087.1"/>
    </source>
</evidence>
<dbReference type="SMART" id="SM00248">
    <property type="entry name" value="ANK"/>
    <property type="match status" value="3"/>
</dbReference>
<dbReference type="Proteomes" id="UP000054921">
    <property type="component" value="Unassembled WGS sequence"/>
</dbReference>
<accession>A0A0W0S6E1</accession>
<dbReference type="InterPro" id="IPR002110">
    <property type="entry name" value="Ankyrin_rpt"/>
</dbReference>
<dbReference type="PANTHER" id="PTHR24118:SF99">
    <property type="entry name" value="POTE ANKYRIN DOMAIN FAMILY MEMBER 3C-RELATED"/>
    <property type="match status" value="1"/>
</dbReference>
<dbReference type="AlphaFoldDB" id="A0A0W0S6E1"/>
<feature type="transmembrane region" description="Helical" evidence="1">
    <location>
        <begin position="480"/>
        <end position="507"/>
    </location>
</feature>
<dbReference type="PANTHER" id="PTHR24118">
    <property type="entry name" value="POTE ANKYRIN DOMAIN"/>
    <property type="match status" value="1"/>
</dbReference>
<organism evidence="2 3">
    <name type="scientific">Legionella cherrii</name>
    <dbReference type="NCBI Taxonomy" id="28084"/>
    <lineage>
        <taxon>Bacteria</taxon>
        <taxon>Pseudomonadati</taxon>
        <taxon>Pseudomonadota</taxon>
        <taxon>Gammaproteobacteria</taxon>
        <taxon>Legionellales</taxon>
        <taxon>Legionellaceae</taxon>
        <taxon>Legionella</taxon>
    </lineage>
</organism>
<dbReference type="OrthoDB" id="5657095at2"/>
<sequence length="624" mass="72283">MYTRHYLVDALIKAIKENNYEDVIDLVKLINERSPASLFACDDDNKTLLHLALATGNEELSNFLFNEMKNNKVIYTKDHELRTVFWYAAKDSFCDIFIKLLNQAKKDEQQTLIFACDLYKSSLLHKTASLGQHKIIDILFHHVISDKDNEFINQADDDGNTALHKCYLALLDCRKDQPIDEESIKNYVQIIAILFENGADLHLFNNENITPFMLHCQLPITDQEHILLLFKSRERAQFLRAYAQLFEEQKDKYDAMEKSIYIRYSGTLSLFELVKANYLCNPRMTPRALYLQSVSVPKDQILSYEARGYAFIESDQRSLESEKGKEIVEDRGDKNDEDFVLMIGQEVIPDSILVEMPRAFKDHLKSDRNLNTVARSNISKAFPSSAITYHYQHSNNDRIVLNCLIKQMEDYLADLQRRTPQADPCFRAATISMSGGSICCSLVIILYFIYRAVDAYQYLESHKEVLDYETRGYYREQVDLYGALVILTPWLLLIPVVGISACSANFWNIEKKISNLEYQRFIQRLELISNKLADMQGVHASIHHEVHVQLLQDIGLLKQDQYLDDTINIFTRCIEALKVIRRDVTNNEKLSAYSIFSRREIVITVNESTPLQHFPQSRLTYGTM</sequence>
<protein>
    <submittedName>
        <fullName evidence="2">Ankyrin repeats (3 copies)</fullName>
    </submittedName>
</protein>
<keyword evidence="1" id="KW-0472">Membrane</keyword>
<comment type="caution">
    <text evidence="2">The sequence shown here is derived from an EMBL/GenBank/DDBJ whole genome shotgun (WGS) entry which is preliminary data.</text>
</comment>
<proteinExistence type="predicted"/>
<dbReference type="EMBL" id="LNXW01000013">
    <property type="protein sequence ID" value="KTC79087.1"/>
    <property type="molecule type" value="Genomic_DNA"/>
</dbReference>
<dbReference type="PATRIC" id="fig|28084.5.peg.1201"/>
<dbReference type="Gene3D" id="1.25.40.20">
    <property type="entry name" value="Ankyrin repeat-containing domain"/>
    <property type="match status" value="1"/>
</dbReference>
<gene>
    <name evidence="2" type="ORF">Lche_1107</name>
</gene>
<keyword evidence="1" id="KW-0812">Transmembrane</keyword>
<dbReference type="STRING" id="28084.Lche_1107"/>
<dbReference type="RefSeq" id="WP_058387546.1">
    <property type="nucleotide sequence ID" value="NZ_LNXW01000013.1"/>
</dbReference>
<reference evidence="2 3" key="1">
    <citation type="submission" date="2015-11" db="EMBL/GenBank/DDBJ databases">
        <title>Genomic analysis of 38 Legionella species identifies large and diverse effector repertoires.</title>
        <authorList>
            <person name="Burstein D."/>
            <person name="Amaro F."/>
            <person name="Zusman T."/>
            <person name="Lifshitz Z."/>
            <person name="Cohen O."/>
            <person name="Gilbert J.A."/>
            <person name="Pupko T."/>
            <person name="Shuman H.A."/>
            <person name="Segal G."/>
        </authorList>
    </citation>
    <scope>NUCLEOTIDE SEQUENCE [LARGE SCALE GENOMIC DNA]</scope>
    <source>
        <strain evidence="2 3">ORW</strain>
    </source>
</reference>